<dbReference type="EMBL" id="KN824277">
    <property type="protein sequence ID" value="KIM33853.1"/>
    <property type="molecule type" value="Genomic_DNA"/>
</dbReference>
<reference evidence="12" key="2">
    <citation type="submission" date="2015-01" db="EMBL/GenBank/DDBJ databases">
        <title>Evolutionary Origins and Diversification of the Mycorrhizal Mutualists.</title>
        <authorList>
            <consortium name="DOE Joint Genome Institute"/>
            <consortium name="Mycorrhizal Genomics Consortium"/>
            <person name="Kohler A."/>
            <person name="Kuo A."/>
            <person name="Nagy L.G."/>
            <person name="Floudas D."/>
            <person name="Copeland A."/>
            <person name="Barry K.W."/>
            <person name="Cichocki N."/>
            <person name="Veneault-Fourrey C."/>
            <person name="LaButti K."/>
            <person name="Lindquist E.A."/>
            <person name="Lipzen A."/>
            <person name="Lundell T."/>
            <person name="Morin E."/>
            <person name="Murat C."/>
            <person name="Riley R."/>
            <person name="Ohm R."/>
            <person name="Sun H."/>
            <person name="Tunlid A."/>
            <person name="Henrissat B."/>
            <person name="Grigoriev I.V."/>
            <person name="Hibbett D.S."/>
            <person name="Martin F."/>
        </authorList>
    </citation>
    <scope>NUCLEOTIDE SEQUENCE [LARGE SCALE GENOMIC DNA]</scope>
    <source>
        <strain evidence="12">MAFF 305830</strain>
    </source>
</reference>
<dbReference type="GO" id="GO:0006428">
    <property type="term" value="P:isoleucyl-tRNA aminoacylation"/>
    <property type="evidence" value="ECO:0007669"/>
    <property type="project" value="InterPro"/>
</dbReference>
<dbReference type="Pfam" id="PF00133">
    <property type="entry name" value="tRNA-synt_1"/>
    <property type="match status" value="1"/>
</dbReference>
<protein>
    <recommendedName>
        <fullName evidence="1">isoleucine--tRNA ligase</fullName>
        <ecNumber evidence="1">6.1.1.5</ecNumber>
    </recommendedName>
    <alternativeName>
        <fullName evidence="7">Isoleucyl-tRNA synthetase</fullName>
    </alternativeName>
</protein>
<dbReference type="PRINTS" id="PR00984">
    <property type="entry name" value="TRNASYNTHILE"/>
</dbReference>
<dbReference type="InterPro" id="IPR002301">
    <property type="entry name" value="Ile-tRNA-ligase"/>
</dbReference>
<dbReference type="GO" id="GO:0000049">
    <property type="term" value="F:tRNA binding"/>
    <property type="evidence" value="ECO:0007669"/>
    <property type="project" value="InterPro"/>
</dbReference>
<dbReference type="PANTHER" id="PTHR42765">
    <property type="entry name" value="SOLEUCYL-TRNA SYNTHETASE"/>
    <property type="match status" value="1"/>
</dbReference>
<dbReference type="InterPro" id="IPR002300">
    <property type="entry name" value="aa-tRNA-synth_Ia"/>
</dbReference>
<dbReference type="GO" id="GO:0005739">
    <property type="term" value="C:mitochondrion"/>
    <property type="evidence" value="ECO:0007669"/>
    <property type="project" value="TreeGrafter"/>
</dbReference>
<keyword evidence="3" id="KW-0547">Nucleotide-binding</keyword>
<dbReference type="Pfam" id="PF08264">
    <property type="entry name" value="Anticodon_1"/>
    <property type="match status" value="1"/>
</dbReference>
<evidence type="ECO:0000256" key="2">
    <source>
        <dbReference type="ARBA" id="ARBA00022598"/>
    </source>
</evidence>
<evidence type="ECO:0000313" key="11">
    <source>
        <dbReference type="EMBL" id="KIM33853.1"/>
    </source>
</evidence>
<keyword evidence="4" id="KW-0067">ATP-binding</keyword>
<keyword evidence="6" id="KW-0030">Aminoacyl-tRNA synthetase</keyword>
<dbReference type="InterPro" id="IPR009008">
    <property type="entry name" value="Val/Leu/Ile-tRNA-synth_edit"/>
</dbReference>
<evidence type="ECO:0000259" key="9">
    <source>
        <dbReference type="Pfam" id="PF00133"/>
    </source>
</evidence>
<dbReference type="InterPro" id="IPR014729">
    <property type="entry name" value="Rossmann-like_a/b/a_fold"/>
</dbReference>
<evidence type="ECO:0000313" key="12">
    <source>
        <dbReference type="Proteomes" id="UP000054097"/>
    </source>
</evidence>
<dbReference type="GO" id="GO:0002161">
    <property type="term" value="F:aminoacyl-tRNA deacylase activity"/>
    <property type="evidence" value="ECO:0007669"/>
    <property type="project" value="InterPro"/>
</dbReference>
<keyword evidence="5" id="KW-0648">Protein biosynthesis</keyword>
<evidence type="ECO:0000256" key="7">
    <source>
        <dbReference type="ARBA" id="ARBA00032665"/>
    </source>
</evidence>
<keyword evidence="2" id="KW-0436">Ligase</keyword>
<accession>A0A0C2X6X8</accession>
<evidence type="ECO:0000256" key="4">
    <source>
        <dbReference type="ARBA" id="ARBA00022840"/>
    </source>
</evidence>
<dbReference type="Gene3D" id="3.90.740.10">
    <property type="entry name" value="Valyl/Leucyl/Isoleucyl-tRNA synthetase, editing domain"/>
    <property type="match status" value="1"/>
</dbReference>
<dbReference type="OrthoDB" id="10264412at2759"/>
<feature type="domain" description="Methionyl/Valyl/Leucyl/Isoleucyl-tRNA synthetase anticodon-binding" evidence="10">
    <location>
        <begin position="748"/>
        <end position="906"/>
    </location>
</feature>
<evidence type="ECO:0000256" key="5">
    <source>
        <dbReference type="ARBA" id="ARBA00022917"/>
    </source>
</evidence>
<dbReference type="SUPFAM" id="SSF47323">
    <property type="entry name" value="Anticodon-binding domain of a subclass of class I aminoacyl-tRNA synthetases"/>
    <property type="match status" value="1"/>
</dbReference>
<dbReference type="GO" id="GO:0004822">
    <property type="term" value="F:isoleucine-tRNA ligase activity"/>
    <property type="evidence" value="ECO:0007669"/>
    <property type="project" value="UniProtKB-EC"/>
</dbReference>
<name>A0A0C2X6X8_SERVB</name>
<evidence type="ECO:0000256" key="3">
    <source>
        <dbReference type="ARBA" id="ARBA00022741"/>
    </source>
</evidence>
<dbReference type="GO" id="GO:0005524">
    <property type="term" value="F:ATP binding"/>
    <property type="evidence" value="ECO:0007669"/>
    <property type="project" value="UniProtKB-KW"/>
</dbReference>
<dbReference type="InterPro" id="IPR009080">
    <property type="entry name" value="tRNAsynth_Ia_anticodon-bd"/>
</dbReference>
<dbReference type="InterPro" id="IPR033708">
    <property type="entry name" value="Anticodon_Ile_BEm"/>
</dbReference>
<dbReference type="AlphaFoldDB" id="A0A0C2X6X8"/>
<dbReference type="InterPro" id="IPR023585">
    <property type="entry name" value="Ile-tRNA-ligase_type1"/>
</dbReference>
<dbReference type="PANTHER" id="PTHR42765:SF1">
    <property type="entry name" value="ISOLEUCINE--TRNA LIGASE, MITOCHONDRIAL"/>
    <property type="match status" value="1"/>
</dbReference>
<sequence>MQNTQDSTPKAKKQNRNKAAAPGDAQKDGNNSGDKAYASSLLLPKTKFPIWIEPNIVQERYQARTTQELYKWQEENLPSPAFVLHDGPPYANGNLHTGHALNKILKDVILRYNILRGRKVNYIPGWDCHGLPVENKALEKLKAEPNTLEPVAVRAAAKQTAEEAIQTQREEMMQFGLVGDWSKEGTYRTMDPAFETRQLKIFQSMVNKGIIYRHFRPVYWSPSSQTALAEAELQYEMHTSTSAYVAFSAIKESLPESVSAITLGKELKLLIWTTTPWTLPANMAISLHPDFEYQVISRKDRDEEVMLVAASRLTALEPIIGAYDVVGSLKGSQLEGTQYRPLFTSPSLVDQALPVIMGQEVLDDAGTGLVHMAPSHGHEDYQAFLSRGLLQTYPLINIVDAQGRYTSEVNTLCGQEIGARLVGLEVLFKGNKEILAMLEEAGPGNRLLGVERHRHRYPYDWRTKKPLIIRATAQWFADLGDVKTKALEALETVEFYPPISKNRLEAFVKERSEWCISRQRTWGVPIPALHILQSGEAILDEDSLSYIIKVLDEKGTSYWWDGPIEDFMSPAVAAKYTPESLMKGTDTMDVWFDSGTSWSLVEGRVADVYLEGSDQHRGWFQSSLLTAVAASDDTLTAKSPFRKLITHGFVLDEKGRKMSKSLGNVISPLTVVNGGSNIKSEPAYGTEVLRLWAVSSQYSGDVTISTIALKQAAELHRKLRMTARFILGSLQDRVNPRVVPRNELSLLDRYVLHELWTLENLAKNAYDKFAFHEVVAALSHFMNTTLSSLYFDVSKDILYADPVTSETRHGILYVLHSILQTITPVVAPLTPYLTEEVNDIIHEQASSPSASFFASGWKPALDEWNDMDAKRDMERLLGIRKAIVDLVDKARTEKKLRSSLEADVEISIPNQLQDVELSTLLQSQKTFLNQLFIISEVDLRIGQPSTFDGAWEFSELVHTPNEGQDIHISLRPARRHKCPRCWAYTRETEAKVCNRCEGALGGQLQ</sequence>
<evidence type="ECO:0000256" key="6">
    <source>
        <dbReference type="ARBA" id="ARBA00023146"/>
    </source>
</evidence>
<dbReference type="InterPro" id="IPR050081">
    <property type="entry name" value="Ile-tRNA_ligase"/>
</dbReference>
<dbReference type="Gene3D" id="1.10.730.20">
    <property type="match status" value="1"/>
</dbReference>
<dbReference type="InterPro" id="IPR013155">
    <property type="entry name" value="M/V/L/I-tRNA-synth_anticd-bd"/>
</dbReference>
<dbReference type="STRING" id="933852.A0A0C2X6X8"/>
<evidence type="ECO:0000259" key="10">
    <source>
        <dbReference type="Pfam" id="PF08264"/>
    </source>
</evidence>
<dbReference type="HOGENOM" id="CLU_001493_7_2_1"/>
<dbReference type="Gene3D" id="3.40.50.620">
    <property type="entry name" value="HUPs"/>
    <property type="match status" value="2"/>
</dbReference>
<dbReference type="NCBIfam" id="TIGR00392">
    <property type="entry name" value="ileS"/>
    <property type="match status" value="1"/>
</dbReference>
<feature type="domain" description="Aminoacyl-tRNA synthetase class Ia" evidence="9">
    <location>
        <begin position="61"/>
        <end position="705"/>
    </location>
</feature>
<dbReference type="HAMAP" id="MF_02002">
    <property type="entry name" value="Ile_tRNA_synth_type1"/>
    <property type="match status" value="1"/>
</dbReference>
<gene>
    <name evidence="11" type="ORF">M408DRAFT_325431</name>
</gene>
<feature type="region of interest" description="Disordered" evidence="8">
    <location>
        <begin position="1"/>
        <end position="36"/>
    </location>
</feature>
<dbReference type="CDD" id="cd07960">
    <property type="entry name" value="Anticodon_Ia_Ile_BEm"/>
    <property type="match status" value="1"/>
</dbReference>
<organism evidence="11 12">
    <name type="scientific">Serendipita vermifera MAFF 305830</name>
    <dbReference type="NCBI Taxonomy" id="933852"/>
    <lineage>
        <taxon>Eukaryota</taxon>
        <taxon>Fungi</taxon>
        <taxon>Dikarya</taxon>
        <taxon>Basidiomycota</taxon>
        <taxon>Agaricomycotina</taxon>
        <taxon>Agaricomycetes</taxon>
        <taxon>Sebacinales</taxon>
        <taxon>Serendipitaceae</taxon>
        <taxon>Serendipita</taxon>
    </lineage>
</organism>
<dbReference type="SUPFAM" id="SSF52374">
    <property type="entry name" value="Nucleotidylyl transferase"/>
    <property type="match status" value="1"/>
</dbReference>
<reference evidence="11 12" key="1">
    <citation type="submission" date="2014-04" db="EMBL/GenBank/DDBJ databases">
        <authorList>
            <consortium name="DOE Joint Genome Institute"/>
            <person name="Kuo A."/>
            <person name="Zuccaro A."/>
            <person name="Kohler A."/>
            <person name="Nagy L.G."/>
            <person name="Floudas D."/>
            <person name="Copeland A."/>
            <person name="Barry K.W."/>
            <person name="Cichocki N."/>
            <person name="Veneault-Fourrey C."/>
            <person name="LaButti K."/>
            <person name="Lindquist E.A."/>
            <person name="Lipzen A."/>
            <person name="Lundell T."/>
            <person name="Morin E."/>
            <person name="Murat C."/>
            <person name="Sun H."/>
            <person name="Tunlid A."/>
            <person name="Henrissat B."/>
            <person name="Grigoriev I.V."/>
            <person name="Hibbett D.S."/>
            <person name="Martin F."/>
            <person name="Nordberg H.P."/>
            <person name="Cantor M.N."/>
            <person name="Hua S.X."/>
        </authorList>
    </citation>
    <scope>NUCLEOTIDE SEQUENCE [LARGE SCALE GENOMIC DNA]</scope>
    <source>
        <strain evidence="11 12">MAFF 305830</strain>
    </source>
</reference>
<dbReference type="GO" id="GO:0032543">
    <property type="term" value="P:mitochondrial translation"/>
    <property type="evidence" value="ECO:0007669"/>
    <property type="project" value="TreeGrafter"/>
</dbReference>
<evidence type="ECO:0000256" key="1">
    <source>
        <dbReference type="ARBA" id="ARBA00013165"/>
    </source>
</evidence>
<dbReference type="SUPFAM" id="SSF50677">
    <property type="entry name" value="ValRS/IleRS/LeuRS editing domain"/>
    <property type="match status" value="1"/>
</dbReference>
<proteinExistence type="inferred from homology"/>
<keyword evidence="12" id="KW-1185">Reference proteome</keyword>
<dbReference type="EC" id="6.1.1.5" evidence="1"/>
<evidence type="ECO:0000256" key="8">
    <source>
        <dbReference type="SAM" id="MobiDB-lite"/>
    </source>
</evidence>
<dbReference type="Proteomes" id="UP000054097">
    <property type="component" value="Unassembled WGS sequence"/>
</dbReference>